<name>T0J830_9SPHN</name>
<protein>
    <recommendedName>
        <fullName evidence="3">DUF4136 domain-containing protein</fullName>
    </recommendedName>
</protein>
<evidence type="ECO:0000313" key="1">
    <source>
        <dbReference type="EMBL" id="EQB34111.1"/>
    </source>
</evidence>
<accession>T0J830</accession>
<dbReference type="EMBL" id="AUWY01000019">
    <property type="protein sequence ID" value="EQB34111.1"/>
    <property type="molecule type" value="Genomic_DNA"/>
</dbReference>
<dbReference type="eggNOG" id="ENOG5032MQ0">
    <property type="taxonomic scope" value="Bacteria"/>
</dbReference>
<comment type="caution">
    <text evidence="1">The sequence shown here is derived from an EMBL/GenBank/DDBJ whole genome shotgun (WGS) entry which is preliminary data.</text>
</comment>
<dbReference type="OrthoDB" id="7474215at2"/>
<dbReference type="STRING" id="1346791.M529_00410"/>
<gene>
    <name evidence="1" type="ORF">M529_00410</name>
</gene>
<sequence>MRYDAILPSVVKGFGSLIASLILVGTLFMPAASLAAPPPVEGTLSVEASRAGGGQDASSDQFRDAAASALSAKGFTLLDGADHAAYRMELLFSVSEVGTGSARATAGSANATSGGVAGAVGSVVKVPLPSRKTHAVALEKTQLEMRLRKRGEEEVIWRGTAVTVRPADTQGSTAADLCNALIRAYPFQSDDVIGVP</sequence>
<dbReference type="RefSeq" id="WP_021316145.1">
    <property type="nucleotide sequence ID" value="NZ_AUWY01000019.1"/>
</dbReference>
<reference evidence="1 2" key="1">
    <citation type="journal article" date="2013" name="Genome Announc.">
        <title>Draft Genome Sequence of Sphingobium ummariense Strain RL-3, a Hexachlorocyclohexane-Degrading Bacterium.</title>
        <authorList>
            <person name="Kohli P."/>
            <person name="Dua A."/>
            <person name="Sangwan N."/>
            <person name="Oldach P."/>
            <person name="Khurana J.P."/>
            <person name="Lal R."/>
        </authorList>
    </citation>
    <scope>NUCLEOTIDE SEQUENCE [LARGE SCALE GENOMIC DNA]</scope>
    <source>
        <strain evidence="1 2">RL-3</strain>
    </source>
</reference>
<dbReference type="Proteomes" id="UP000015523">
    <property type="component" value="Unassembled WGS sequence"/>
</dbReference>
<evidence type="ECO:0008006" key="3">
    <source>
        <dbReference type="Google" id="ProtNLM"/>
    </source>
</evidence>
<dbReference type="AlphaFoldDB" id="T0J830"/>
<proteinExistence type="predicted"/>
<organism evidence="1 2">
    <name type="scientific">Sphingobium ummariense RL-3</name>
    <dbReference type="NCBI Taxonomy" id="1346791"/>
    <lineage>
        <taxon>Bacteria</taxon>
        <taxon>Pseudomonadati</taxon>
        <taxon>Pseudomonadota</taxon>
        <taxon>Alphaproteobacteria</taxon>
        <taxon>Sphingomonadales</taxon>
        <taxon>Sphingomonadaceae</taxon>
        <taxon>Sphingobium</taxon>
    </lineage>
</organism>
<dbReference type="PATRIC" id="fig|1346791.3.peg.70"/>
<keyword evidence="2" id="KW-1185">Reference proteome</keyword>
<evidence type="ECO:0000313" key="2">
    <source>
        <dbReference type="Proteomes" id="UP000015523"/>
    </source>
</evidence>